<dbReference type="GO" id="GO:0042391">
    <property type="term" value="P:regulation of membrane potential"/>
    <property type="evidence" value="ECO:0007669"/>
    <property type="project" value="UniProtKB-ARBA"/>
</dbReference>
<dbReference type="GO" id="GO:0006914">
    <property type="term" value="P:autophagy"/>
    <property type="evidence" value="ECO:0007669"/>
    <property type="project" value="UniProtKB-ARBA"/>
</dbReference>
<dbReference type="GO" id="GO:0030163">
    <property type="term" value="P:protein catabolic process"/>
    <property type="evidence" value="ECO:0007669"/>
    <property type="project" value="UniProtKB-ARBA"/>
</dbReference>
<keyword evidence="8 12" id="KW-0746">Sphingolipid metabolism</keyword>
<evidence type="ECO:0000256" key="8">
    <source>
        <dbReference type="ARBA" id="ARBA00022919"/>
    </source>
</evidence>
<evidence type="ECO:0000256" key="4">
    <source>
        <dbReference type="ARBA" id="ARBA00005382"/>
    </source>
</evidence>
<dbReference type="EC" id="3.2.1.45" evidence="5 12"/>
<dbReference type="GO" id="GO:0051246">
    <property type="term" value="P:regulation of protein metabolic process"/>
    <property type="evidence" value="ECO:0007669"/>
    <property type="project" value="UniProtKB-ARBA"/>
</dbReference>
<accession>A0A7R8Z2X2</accession>
<dbReference type="GO" id="GO:0006680">
    <property type="term" value="P:glucosylceramide catabolic process"/>
    <property type="evidence" value="ECO:0007669"/>
    <property type="project" value="UniProtKB-ARBA"/>
</dbReference>
<comment type="catalytic activity">
    <reaction evidence="10">
        <text>a beta-D-glucosylceramide + H2O = an N-acyl-sphingoid base + D-glucose</text>
        <dbReference type="Rhea" id="RHEA:81447"/>
        <dbReference type="ChEBI" id="CHEBI:4167"/>
        <dbReference type="ChEBI" id="CHEBI:15377"/>
        <dbReference type="ChEBI" id="CHEBI:83264"/>
        <dbReference type="ChEBI" id="CHEBI:83273"/>
    </reaction>
    <physiologicalReaction direction="left-to-right" evidence="10">
        <dbReference type="Rhea" id="RHEA:81448"/>
    </physiologicalReaction>
</comment>
<feature type="domain" description="Glycosyl hydrolase family 30 TIM-barrel" evidence="13">
    <location>
        <begin position="4"/>
        <end position="41"/>
    </location>
</feature>
<dbReference type="InterPro" id="IPR017853">
    <property type="entry name" value="GH"/>
</dbReference>
<dbReference type="SUPFAM" id="SSF51445">
    <property type="entry name" value="(Trans)glycosidases"/>
    <property type="match status" value="2"/>
</dbReference>
<evidence type="ECO:0000256" key="6">
    <source>
        <dbReference type="ARBA" id="ARBA00022729"/>
    </source>
</evidence>
<organism evidence="15">
    <name type="scientific">Timema douglasi</name>
    <name type="common">Walking stick</name>
    <dbReference type="NCBI Taxonomy" id="61478"/>
    <lineage>
        <taxon>Eukaryota</taxon>
        <taxon>Metazoa</taxon>
        <taxon>Ecdysozoa</taxon>
        <taxon>Arthropoda</taxon>
        <taxon>Hexapoda</taxon>
        <taxon>Insecta</taxon>
        <taxon>Pterygota</taxon>
        <taxon>Neoptera</taxon>
        <taxon>Polyneoptera</taxon>
        <taxon>Phasmatodea</taxon>
        <taxon>Timematodea</taxon>
        <taxon>Timematoidea</taxon>
        <taxon>Timematidae</taxon>
        <taxon>Timema</taxon>
    </lineage>
</organism>
<proteinExistence type="inferred from homology"/>
<feature type="domain" description="Glycosyl hydrolase family 30 beta sandwich" evidence="14">
    <location>
        <begin position="935"/>
        <end position="993"/>
    </location>
</feature>
<evidence type="ECO:0000256" key="10">
    <source>
        <dbReference type="ARBA" id="ARBA00050474"/>
    </source>
</evidence>
<comment type="catalytic activity">
    <reaction evidence="1">
        <text>a beta-D-glucosyl-(1&lt;-&gt;1')-N-acylsphing-4-enine + H2O = an N-acylsphing-4-enine + D-glucose</text>
        <dbReference type="Rhea" id="RHEA:13269"/>
        <dbReference type="ChEBI" id="CHEBI:4167"/>
        <dbReference type="ChEBI" id="CHEBI:15377"/>
        <dbReference type="ChEBI" id="CHEBI:22801"/>
        <dbReference type="ChEBI" id="CHEBI:52639"/>
        <dbReference type="EC" id="3.2.1.45"/>
    </reaction>
    <physiologicalReaction direction="left-to-right" evidence="1">
        <dbReference type="Rhea" id="RHEA:13270"/>
    </physiologicalReaction>
</comment>
<dbReference type="GO" id="GO:0010605">
    <property type="term" value="P:negative regulation of macromolecule metabolic process"/>
    <property type="evidence" value="ECO:0007669"/>
    <property type="project" value="UniProtKB-ARBA"/>
</dbReference>
<dbReference type="GO" id="GO:0005764">
    <property type="term" value="C:lysosome"/>
    <property type="evidence" value="ECO:0007669"/>
    <property type="project" value="UniProtKB-ARBA"/>
</dbReference>
<comment type="pathway">
    <text evidence="3">Sphingolipid metabolism.</text>
</comment>
<evidence type="ECO:0000259" key="13">
    <source>
        <dbReference type="Pfam" id="PF02055"/>
    </source>
</evidence>
<keyword evidence="9 12" id="KW-0443">Lipid metabolism</keyword>
<keyword evidence="12" id="KW-0326">Glycosidase</keyword>
<evidence type="ECO:0000256" key="2">
    <source>
        <dbReference type="ARBA" id="ARBA00004760"/>
    </source>
</evidence>
<protein>
    <recommendedName>
        <fullName evidence="5 12">Glucosylceramidase</fullName>
        <ecNumber evidence="5 12">3.2.1.45</ecNumber>
    </recommendedName>
</protein>
<feature type="domain" description="Glycosyl hydrolase family 30 beta sandwich" evidence="14">
    <location>
        <begin position="523"/>
        <end position="568"/>
    </location>
</feature>
<dbReference type="PANTHER" id="PTHR11069">
    <property type="entry name" value="GLUCOSYLCERAMIDASE"/>
    <property type="match status" value="1"/>
</dbReference>
<evidence type="ECO:0000256" key="7">
    <source>
        <dbReference type="ARBA" id="ARBA00022801"/>
    </source>
</evidence>
<evidence type="ECO:0000256" key="12">
    <source>
        <dbReference type="RuleBase" id="RU361188"/>
    </source>
</evidence>
<feature type="domain" description="Glycosyl hydrolase family 30 TIM-barrel" evidence="13">
    <location>
        <begin position="178"/>
        <end position="520"/>
    </location>
</feature>
<evidence type="ECO:0000256" key="3">
    <source>
        <dbReference type="ARBA" id="ARBA00004991"/>
    </source>
</evidence>
<dbReference type="GO" id="GO:0006066">
    <property type="term" value="P:alcohol metabolic process"/>
    <property type="evidence" value="ECO:0007669"/>
    <property type="project" value="UniProtKB-ARBA"/>
</dbReference>
<dbReference type="GO" id="GO:0004348">
    <property type="term" value="F:glucosylceramidase activity"/>
    <property type="evidence" value="ECO:0007669"/>
    <property type="project" value="UniProtKB-EC"/>
</dbReference>
<dbReference type="EMBL" id="OA564360">
    <property type="protein sequence ID" value="CAD7194003.1"/>
    <property type="molecule type" value="Genomic_DNA"/>
</dbReference>
<comment type="similarity">
    <text evidence="4 12">Belongs to the glycosyl hydrolase 30 family.</text>
</comment>
<dbReference type="InterPro" id="IPR001139">
    <property type="entry name" value="Glyco_hydro_30"/>
</dbReference>
<dbReference type="PRINTS" id="PR00843">
    <property type="entry name" value="GLHYDRLASE30"/>
</dbReference>
<sequence length="1032" mass="116218">MKVAPNWFNNMVDSPIIVNARADDFYKQPMLYALTHVPKFVPPGSVRVDLDSDDDYRIEHVAFLTPDVSVVVILNRTTMGILLLITLGSCFALVSISAQDCVPRDYGKGSIVCVCNATYCDYVEPTTTEQLTGNVVRHYVSAKDGRRLEPMTMEFENVVEQEDIATFHVSRDVTYQEIIGFGGADTDATGINLLALSEDSQDNLLSAYFSDKGIRYTTIRVPVGGSDFSDHYYAYDDDHPNDVNLEYFNLTKEDYVYKIPLIKRAQELSPVPVKLFSSPWSAPDWMKTIDTTTKASSLKKEYYGVYANYYVRFLDEYAAENLEFWGLTTQNEPGHGLTYGSWNSMGWYPEQLLDWVVGYLGPALEAGGYSHLKLMINDDQRINVPDFVKIYENTSLNHYASGMAVHWYFDSASADILTQAHDDYPDKFILYTEACITRGSTEPAVTLGSWENGEKYLSDVLEVTNHWVTGWTDWNMALDLEGGPNWANNTVDAPIIVNATADEFYKQPMFYALAHVTKFVPPGSVRIGLETDNDNGIENVAFVTPDNVTVIILLNREDTVLQAVISDPVKVEEDTITFSVNRDITYQDVYGFGGADTDATGVNKRSLSEDAGDKLIRAYFSPEGIGYTIIRVPVGGSDFSTHFYTYDDDHKDDMDLKFFNLTEEDYTLKIPLIKRAQELSPIPIRLFSSPWSAPDWMKDINDTTKASRLDEQYYEVYANYYVSFLDAYAEQNVEFWGLTPQNEPDHGLEYGFFNSMGWYPSEMLEWIVGYLGPALDAAGYGDLKMMINDHQRTMIAKWAELYKNESLSKFVSGMAVHWYTDQDSDPKILTQFHDEYPEKFLLYTEACVMPAAGETSVILGSWERGERYMTDIIEDMNNWVTGWTDWNMALDLEGGPNWVSNYVDAPIIVNATADEFYKQPMFYALAHFSKFVPPGSVHIGLDTDDDTGIENIAFLTPDNVTVVILQNRNSTEEVVSIVDKARGHVVINVPARTCAHRHLCGYEAAGRTAQAQALNASMGAGHDILTSLPLSK</sequence>
<dbReference type="GO" id="GO:0016758">
    <property type="term" value="F:hexosyltransferase activity"/>
    <property type="evidence" value="ECO:0007669"/>
    <property type="project" value="UniProtKB-ARBA"/>
</dbReference>
<dbReference type="InterPro" id="IPR033453">
    <property type="entry name" value="Glyco_hydro_30_TIM-barrel"/>
</dbReference>
<dbReference type="GO" id="GO:0007040">
    <property type="term" value="P:lysosome organization"/>
    <property type="evidence" value="ECO:0007669"/>
    <property type="project" value="UniProtKB-ARBA"/>
</dbReference>
<comment type="pathway">
    <text evidence="2">Lipid metabolism; sphingolipid metabolism.</text>
</comment>
<dbReference type="FunFam" id="3.20.20.80:FF:000030">
    <property type="entry name" value="Lysosomal acid glucosylceramidase"/>
    <property type="match status" value="2"/>
</dbReference>
<dbReference type="AlphaFoldDB" id="A0A7R8Z2X2"/>
<reference evidence="15" key="1">
    <citation type="submission" date="2020-11" db="EMBL/GenBank/DDBJ databases">
        <authorList>
            <person name="Tran Van P."/>
        </authorList>
    </citation>
    <scope>NUCLEOTIDE SEQUENCE</scope>
</reference>
<feature type="domain" description="Glycosyl hydrolase family 30 TIM-barrel" evidence="13">
    <location>
        <begin position="589"/>
        <end position="932"/>
    </location>
</feature>
<evidence type="ECO:0000313" key="15">
    <source>
        <dbReference type="EMBL" id="CAD7194003.1"/>
    </source>
</evidence>
<dbReference type="Pfam" id="PF17189">
    <property type="entry name" value="Glyco_hydro_30C"/>
    <property type="match status" value="3"/>
</dbReference>
<dbReference type="PANTHER" id="PTHR11069:SF23">
    <property type="entry name" value="LYSOSOMAL ACID GLUCOSYLCERAMIDASE"/>
    <property type="match status" value="1"/>
</dbReference>
<keyword evidence="7 12" id="KW-0378">Hydrolase</keyword>
<evidence type="ECO:0000256" key="5">
    <source>
        <dbReference type="ARBA" id="ARBA00012658"/>
    </source>
</evidence>
<dbReference type="InterPro" id="IPR033452">
    <property type="entry name" value="GH30_C"/>
</dbReference>
<gene>
    <name evidence="15" type="ORF">TDIB3V08_LOCUS442</name>
</gene>
<dbReference type="GO" id="GO:0016241">
    <property type="term" value="P:regulation of macroautophagy"/>
    <property type="evidence" value="ECO:0007669"/>
    <property type="project" value="UniProtKB-ARBA"/>
</dbReference>
<dbReference type="GO" id="GO:0005774">
    <property type="term" value="C:vacuolar membrane"/>
    <property type="evidence" value="ECO:0007669"/>
    <property type="project" value="UniProtKB-ARBA"/>
</dbReference>
<dbReference type="GO" id="GO:0005102">
    <property type="term" value="F:signaling receptor binding"/>
    <property type="evidence" value="ECO:0007669"/>
    <property type="project" value="UniProtKB-ARBA"/>
</dbReference>
<dbReference type="GO" id="GO:0008202">
    <property type="term" value="P:steroid metabolic process"/>
    <property type="evidence" value="ECO:0007669"/>
    <property type="project" value="UniProtKB-ARBA"/>
</dbReference>
<comment type="catalytic activity">
    <reaction evidence="11">
        <text>an N-acyl-1-beta-D-glucosyl-15-methylhexadecasphing-4-enine + H2O = an N-acyl-15-methylhexadecasphing-4-enine + D-glucose</text>
        <dbReference type="Rhea" id="RHEA:34755"/>
        <dbReference type="ChEBI" id="CHEBI:4167"/>
        <dbReference type="ChEBI" id="CHEBI:15377"/>
        <dbReference type="ChEBI" id="CHEBI:70815"/>
        <dbReference type="ChEBI" id="CHEBI:70846"/>
    </reaction>
    <physiologicalReaction direction="left-to-right" evidence="11">
        <dbReference type="Rhea" id="RHEA:34756"/>
    </physiologicalReaction>
</comment>
<evidence type="ECO:0000256" key="9">
    <source>
        <dbReference type="ARBA" id="ARBA00023098"/>
    </source>
</evidence>
<dbReference type="Gene3D" id="3.20.20.80">
    <property type="entry name" value="Glycosidases"/>
    <property type="match status" value="3"/>
</dbReference>
<dbReference type="SUPFAM" id="SSF51011">
    <property type="entry name" value="Glycosyl hydrolase domain"/>
    <property type="match status" value="1"/>
</dbReference>
<evidence type="ECO:0000256" key="1">
    <source>
        <dbReference type="ARBA" id="ARBA00001013"/>
    </source>
</evidence>
<name>A0A7R8Z2X2_TIMDO</name>
<evidence type="ECO:0000259" key="14">
    <source>
        <dbReference type="Pfam" id="PF17189"/>
    </source>
</evidence>
<dbReference type="GO" id="GO:0032006">
    <property type="term" value="P:regulation of TOR signaling"/>
    <property type="evidence" value="ECO:0007669"/>
    <property type="project" value="UniProtKB-ARBA"/>
</dbReference>
<feature type="domain" description="Glycosyl hydrolase family 30 beta sandwich" evidence="14">
    <location>
        <begin position="44"/>
        <end position="77"/>
    </location>
</feature>
<keyword evidence="6" id="KW-0732">Signal</keyword>
<dbReference type="Pfam" id="PF02055">
    <property type="entry name" value="Glyco_hydro_30"/>
    <property type="match status" value="3"/>
</dbReference>
<evidence type="ECO:0000256" key="11">
    <source>
        <dbReference type="ARBA" id="ARBA00051345"/>
    </source>
</evidence>